<comment type="caution">
    <text evidence="3">The sequence shown here is derived from an EMBL/GenBank/DDBJ whole genome shotgun (WGS) entry which is preliminary data.</text>
</comment>
<dbReference type="PANTHER" id="PTHR21621:SF0">
    <property type="entry name" value="BETA-CITRYLGLUTAMATE SYNTHASE B-RELATED"/>
    <property type="match status" value="1"/>
</dbReference>
<evidence type="ECO:0000313" key="4">
    <source>
        <dbReference type="Proteomes" id="UP001519328"/>
    </source>
</evidence>
<dbReference type="PROSITE" id="PS50975">
    <property type="entry name" value="ATP_GRASP"/>
    <property type="match status" value="1"/>
</dbReference>
<dbReference type="SUPFAM" id="SSF56059">
    <property type="entry name" value="Glutathione synthetase ATP-binding domain-like"/>
    <property type="match status" value="1"/>
</dbReference>
<dbReference type="Proteomes" id="UP001519328">
    <property type="component" value="Unassembled WGS sequence"/>
</dbReference>
<protein>
    <submittedName>
        <fullName evidence="3">Gamma-F420-2:alpha-L-glutamate ligase</fullName>
        <ecNumber evidence="3">6.3.2.32</ecNumber>
    </submittedName>
</protein>
<keyword evidence="1" id="KW-0547">Nucleotide-binding</keyword>
<dbReference type="InterPro" id="IPR013651">
    <property type="entry name" value="ATP-grasp_RimK-type"/>
</dbReference>
<dbReference type="RefSeq" id="WP_209479299.1">
    <property type="nucleotide sequence ID" value="NZ_JAGGKK010000002.1"/>
</dbReference>
<dbReference type="Pfam" id="PF08443">
    <property type="entry name" value="RimK"/>
    <property type="match status" value="1"/>
</dbReference>
<dbReference type="EC" id="6.3.2.32" evidence="3"/>
<dbReference type="PANTHER" id="PTHR21621">
    <property type="entry name" value="RIBOSOMAL PROTEIN S6 MODIFICATION PROTEIN"/>
    <property type="match status" value="1"/>
</dbReference>
<accession>A0ABS4H9V2</accession>
<feature type="domain" description="ATP-grasp" evidence="2">
    <location>
        <begin position="104"/>
        <end position="285"/>
    </location>
</feature>
<organism evidence="3 4">
    <name type="scientific">Virgibacillus litoralis</name>
    <dbReference type="NCBI Taxonomy" id="578221"/>
    <lineage>
        <taxon>Bacteria</taxon>
        <taxon>Bacillati</taxon>
        <taxon>Bacillota</taxon>
        <taxon>Bacilli</taxon>
        <taxon>Bacillales</taxon>
        <taxon>Bacillaceae</taxon>
        <taxon>Virgibacillus</taxon>
    </lineage>
</organism>
<proteinExistence type="predicted"/>
<dbReference type="GO" id="GO:0043774">
    <property type="term" value="F:coenzyme F420-2 alpha-glutamyl ligase activity"/>
    <property type="evidence" value="ECO:0007669"/>
    <property type="project" value="UniProtKB-EC"/>
</dbReference>
<keyword evidence="3" id="KW-0436">Ligase</keyword>
<dbReference type="Gene3D" id="3.40.50.20">
    <property type="match status" value="1"/>
</dbReference>
<reference evidence="3 4" key="1">
    <citation type="submission" date="2021-03" db="EMBL/GenBank/DDBJ databases">
        <title>Genomic Encyclopedia of Type Strains, Phase IV (KMG-IV): sequencing the most valuable type-strain genomes for metagenomic binning, comparative biology and taxonomic classification.</title>
        <authorList>
            <person name="Goeker M."/>
        </authorList>
    </citation>
    <scope>NUCLEOTIDE SEQUENCE [LARGE SCALE GENOMIC DNA]</scope>
    <source>
        <strain evidence="3 4">DSM 21085</strain>
    </source>
</reference>
<dbReference type="EMBL" id="JAGGKK010000002">
    <property type="protein sequence ID" value="MBP1947681.1"/>
    <property type="molecule type" value="Genomic_DNA"/>
</dbReference>
<evidence type="ECO:0000256" key="1">
    <source>
        <dbReference type="PROSITE-ProRule" id="PRU00409"/>
    </source>
</evidence>
<evidence type="ECO:0000313" key="3">
    <source>
        <dbReference type="EMBL" id="MBP1947681.1"/>
    </source>
</evidence>
<dbReference type="InterPro" id="IPR011761">
    <property type="entry name" value="ATP-grasp"/>
</dbReference>
<evidence type="ECO:0000259" key="2">
    <source>
        <dbReference type="PROSITE" id="PS50975"/>
    </source>
</evidence>
<gene>
    <name evidence="3" type="ORF">J2Z82_000607</name>
</gene>
<name>A0ABS4H9V2_9BACI</name>
<keyword evidence="4" id="KW-1185">Reference proteome</keyword>
<keyword evidence="1" id="KW-0067">ATP-binding</keyword>
<sequence length="290" mass="32792">MNLTGWLIYSEQDSKQNKEYIKWFIDEAAMQGITLKLILREELTIGVFQNKQTVVCNNQKVQLPDFAVVRTIEPLLNKVLESMGINVFNSSRISTICNNKALTHYHMAKLNIPMVDTIFMERKNCLQLPIIPFPFVVKAVNGRGGNQVHLIEDEQQWERCIADDISAHGLIIQSTKNVQLGKDVRVFVVGKQIVGAVLRESNSDSDFRSNFKLGGSATWYSLNWHEITLLNKILDSFDFGMVGIDFLIDMNGKLLLNEIEDVVGSRTLSSVSDINILNNYITHIKESGNS</sequence>
<dbReference type="Gene3D" id="3.30.470.20">
    <property type="entry name" value="ATP-grasp fold, B domain"/>
    <property type="match status" value="1"/>
</dbReference>